<gene>
    <name evidence="19" type="ORF">D6D01_10112</name>
</gene>
<reference evidence="19 20" key="1">
    <citation type="submission" date="2018-10" db="EMBL/GenBank/DDBJ databases">
        <title>Fifty Aureobasidium pullulans genomes reveal a recombining polyextremotolerant generalist.</title>
        <authorList>
            <person name="Gostincar C."/>
            <person name="Turk M."/>
            <person name="Zajc J."/>
            <person name="Gunde-Cimerman N."/>
        </authorList>
    </citation>
    <scope>NUCLEOTIDE SEQUENCE [LARGE SCALE GENOMIC DNA]</scope>
    <source>
        <strain evidence="19 20">EXF-6604</strain>
    </source>
</reference>
<feature type="domain" description="Glycoside hydrolase family 5" evidence="18">
    <location>
        <begin position="132"/>
        <end position="432"/>
    </location>
</feature>
<evidence type="ECO:0000256" key="2">
    <source>
        <dbReference type="ARBA" id="ARBA00005641"/>
    </source>
</evidence>
<dbReference type="GO" id="GO:0009986">
    <property type="term" value="C:cell surface"/>
    <property type="evidence" value="ECO:0007669"/>
    <property type="project" value="TreeGrafter"/>
</dbReference>
<evidence type="ECO:0000256" key="7">
    <source>
        <dbReference type="ARBA" id="ARBA00022989"/>
    </source>
</evidence>
<evidence type="ECO:0000256" key="8">
    <source>
        <dbReference type="ARBA" id="ARBA00023136"/>
    </source>
</evidence>
<dbReference type="GO" id="GO:0005886">
    <property type="term" value="C:plasma membrane"/>
    <property type="evidence" value="ECO:0007669"/>
    <property type="project" value="UniProtKB-SubCell"/>
</dbReference>
<keyword evidence="4 17" id="KW-0812">Transmembrane</keyword>
<protein>
    <recommendedName>
        <fullName evidence="14">glucan 1,3-beta-glucosidase</fullName>
        <ecNumber evidence="14">3.2.1.58</ecNumber>
    </recommendedName>
    <alternativeName>
        <fullName evidence="15">Exo-1,3-beta-glucanase D</fullName>
    </alternativeName>
</protein>
<proteinExistence type="inferred from homology"/>
<keyword evidence="11" id="KW-0961">Cell wall biogenesis/degradation</keyword>
<dbReference type="EC" id="3.2.1.58" evidence="14"/>
<dbReference type="InterPro" id="IPR050386">
    <property type="entry name" value="Glycosyl_hydrolase_5"/>
</dbReference>
<dbReference type="GO" id="GO:0004338">
    <property type="term" value="F:glucan exo-1,3-beta-glucosidase activity"/>
    <property type="evidence" value="ECO:0007669"/>
    <property type="project" value="UniProtKB-EC"/>
</dbReference>
<accession>A0A4S9JSH5</accession>
<dbReference type="InterPro" id="IPR017853">
    <property type="entry name" value="GH"/>
</dbReference>
<dbReference type="Proteomes" id="UP000306584">
    <property type="component" value="Unassembled WGS sequence"/>
</dbReference>
<organism evidence="19 20">
    <name type="scientific">Aureobasidium pullulans</name>
    <name type="common">Black yeast</name>
    <name type="synonym">Pullularia pullulans</name>
    <dbReference type="NCBI Taxonomy" id="5580"/>
    <lineage>
        <taxon>Eukaryota</taxon>
        <taxon>Fungi</taxon>
        <taxon>Dikarya</taxon>
        <taxon>Ascomycota</taxon>
        <taxon>Pezizomycotina</taxon>
        <taxon>Dothideomycetes</taxon>
        <taxon>Dothideomycetidae</taxon>
        <taxon>Dothideales</taxon>
        <taxon>Saccotheciaceae</taxon>
        <taxon>Aureobasidium</taxon>
    </lineage>
</organism>
<evidence type="ECO:0000313" key="20">
    <source>
        <dbReference type="Proteomes" id="UP000306584"/>
    </source>
</evidence>
<name>A0A4S9JSH5_AURPU</name>
<keyword evidence="3" id="KW-1003">Cell membrane</keyword>
<evidence type="ECO:0000256" key="3">
    <source>
        <dbReference type="ARBA" id="ARBA00022475"/>
    </source>
</evidence>
<evidence type="ECO:0000256" key="12">
    <source>
        <dbReference type="ARBA" id="ARBA00036824"/>
    </source>
</evidence>
<dbReference type="PANTHER" id="PTHR31297">
    <property type="entry name" value="GLUCAN ENDO-1,6-BETA-GLUCOSIDASE B"/>
    <property type="match status" value="1"/>
</dbReference>
<keyword evidence="10 16" id="KW-0326">Glycosidase</keyword>
<comment type="function">
    <text evidence="13">Glucosidase involved in the degradation of cellulosic biomass. Active on lichenan.</text>
</comment>
<evidence type="ECO:0000256" key="15">
    <source>
        <dbReference type="ARBA" id="ARBA00041260"/>
    </source>
</evidence>
<dbReference type="InterPro" id="IPR001547">
    <property type="entry name" value="Glyco_hydro_5"/>
</dbReference>
<evidence type="ECO:0000256" key="1">
    <source>
        <dbReference type="ARBA" id="ARBA00004401"/>
    </source>
</evidence>
<evidence type="ECO:0000259" key="18">
    <source>
        <dbReference type="Pfam" id="PF00150"/>
    </source>
</evidence>
<evidence type="ECO:0000256" key="5">
    <source>
        <dbReference type="ARBA" id="ARBA00022801"/>
    </source>
</evidence>
<dbReference type="GO" id="GO:0071555">
    <property type="term" value="P:cell wall organization"/>
    <property type="evidence" value="ECO:0007669"/>
    <property type="project" value="UniProtKB-KW"/>
</dbReference>
<sequence>MWKPSQLNVLLGTHSTVPVQKKACGPCIFCREYYKSDFHLITMFSLLPLLSVIATSILLVQGLPVSDITTSTSSFDNKLESRDVCEGDEDPLRGVNIGGWLVLEPWMNWELTAGTDAVDQWSFDQTDGAAAKLQSHWASWFSEADMAQIAAWGLNTIRIPIGFWAFNNTASPYISGADAYLEQALGWARKYNIQALICMHGLPGSQNGFDNSGHRGNADWAENQENLAASTSVLEMMAAKYGTSSYSDVVWGLELVNEPIVWDETSARSAQSWAVNTVKAMRSHITNPDLKLVMHDAFLGAKAWVPVAQYYNAEAENFVLDVHLYQNQGGDTSSMNQDQHINTVCQYPSTQFLPDSDQTPVLVGEFSDQTNICVDASGNVTAGTSCSTAGCQCSAQLDPSQWNSYLVAATRKFMEAQLDIFEEYSMGWFLWSYTGPGAWGLGNLFKAGVVGPNKITDRQFPAQCTSS</sequence>
<evidence type="ECO:0000256" key="13">
    <source>
        <dbReference type="ARBA" id="ARBA00037126"/>
    </source>
</evidence>
<dbReference type="AlphaFoldDB" id="A0A4S9JSH5"/>
<evidence type="ECO:0000256" key="10">
    <source>
        <dbReference type="ARBA" id="ARBA00023295"/>
    </source>
</evidence>
<keyword evidence="8 17" id="KW-0472">Membrane</keyword>
<evidence type="ECO:0000256" key="14">
    <source>
        <dbReference type="ARBA" id="ARBA00038929"/>
    </source>
</evidence>
<evidence type="ECO:0000256" key="16">
    <source>
        <dbReference type="RuleBase" id="RU361153"/>
    </source>
</evidence>
<dbReference type="SUPFAM" id="SSF51445">
    <property type="entry name" value="(Trans)glycosidases"/>
    <property type="match status" value="1"/>
</dbReference>
<evidence type="ECO:0000256" key="6">
    <source>
        <dbReference type="ARBA" id="ARBA00022968"/>
    </source>
</evidence>
<keyword evidence="6" id="KW-0735">Signal-anchor</keyword>
<evidence type="ECO:0000256" key="11">
    <source>
        <dbReference type="ARBA" id="ARBA00023316"/>
    </source>
</evidence>
<dbReference type="GO" id="GO:0009251">
    <property type="term" value="P:glucan catabolic process"/>
    <property type="evidence" value="ECO:0007669"/>
    <property type="project" value="TreeGrafter"/>
</dbReference>
<evidence type="ECO:0000256" key="17">
    <source>
        <dbReference type="SAM" id="Phobius"/>
    </source>
</evidence>
<evidence type="ECO:0000313" key="19">
    <source>
        <dbReference type="EMBL" id="THY04410.1"/>
    </source>
</evidence>
<keyword evidence="9" id="KW-0325">Glycoprotein</keyword>
<keyword evidence="7 17" id="KW-1133">Transmembrane helix</keyword>
<comment type="caution">
    <text evidence="19">The sequence shown here is derived from an EMBL/GenBank/DDBJ whole genome shotgun (WGS) entry which is preliminary data.</text>
</comment>
<evidence type="ECO:0000256" key="4">
    <source>
        <dbReference type="ARBA" id="ARBA00022692"/>
    </source>
</evidence>
<comment type="catalytic activity">
    <reaction evidence="12">
        <text>Successive hydrolysis of beta-D-glucose units from the non-reducing ends of (1-&gt;3)-beta-D-glucans, releasing alpha-glucose.</text>
        <dbReference type="EC" id="3.2.1.58"/>
    </reaction>
</comment>
<dbReference type="PANTHER" id="PTHR31297:SF34">
    <property type="entry name" value="GLUCAN 1,3-BETA-GLUCOSIDASE 2"/>
    <property type="match status" value="1"/>
</dbReference>
<comment type="subcellular location">
    <subcellularLocation>
        <location evidence="1">Cell membrane</location>
        <topology evidence="1">Single-pass type II membrane protein</topology>
    </subcellularLocation>
</comment>
<dbReference type="EMBL" id="QZBD01000839">
    <property type="protein sequence ID" value="THY04410.1"/>
    <property type="molecule type" value="Genomic_DNA"/>
</dbReference>
<keyword evidence="5 16" id="KW-0378">Hydrolase</keyword>
<dbReference type="GO" id="GO:0005576">
    <property type="term" value="C:extracellular region"/>
    <property type="evidence" value="ECO:0007669"/>
    <property type="project" value="TreeGrafter"/>
</dbReference>
<dbReference type="Pfam" id="PF00150">
    <property type="entry name" value="Cellulase"/>
    <property type="match status" value="1"/>
</dbReference>
<comment type="similarity">
    <text evidence="2 16">Belongs to the glycosyl hydrolase 5 (cellulase A) family.</text>
</comment>
<feature type="transmembrane region" description="Helical" evidence="17">
    <location>
        <begin position="38"/>
        <end position="60"/>
    </location>
</feature>
<evidence type="ECO:0000256" key="9">
    <source>
        <dbReference type="ARBA" id="ARBA00023180"/>
    </source>
</evidence>
<dbReference type="Gene3D" id="3.20.20.80">
    <property type="entry name" value="Glycosidases"/>
    <property type="match status" value="1"/>
</dbReference>